<name>A0A4R3YMY0_9GAMM</name>
<reference evidence="1 2" key="1">
    <citation type="submission" date="2019-03" db="EMBL/GenBank/DDBJ databases">
        <title>Genomic Encyclopedia of Type Strains, Phase IV (KMG-IV): sequencing the most valuable type-strain genomes for metagenomic binning, comparative biology and taxonomic classification.</title>
        <authorList>
            <person name="Goeker M."/>
        </authorList>
    </citation>
    <scope>NUCLEOTIDE SEQUENCE [LARGE SCALE GENOMIC DNA]</scope>
    <source>
        <strain evidence="1 2">DSM 19580</strain>
    </source>
</reference>
<evidence type="ECO:0000313" key="1">
    <source>
        <dbReference type="EMBL" id="TCV93661.1"/>
    </source>
</evidence>
<gene>
    <name evidence="1" type="ORF">EDC52_10843</name>
</gene>
<dbReference type="RefSeq" id="WP_131866402.1">
    <property type="nucleotide sequence ID" value="NZ_SMCR01000008.1"/>
</dbReference>
<comment type="caution">
    <text evidence="1">The sequence shown here is derived from an EMBL/GenBank/DDBJ whole genome shotgun (WGS) entry which is preliminary data.</text>
</comment>
<dbReference type="Proteomes" id="UP000295719">
    <property type="component" value="Unassembled WGS sequence"/>
</dbReference>
<organism evidence="1 2">
    <name type="scientific">Biostraticola tofi</name>
    <dbReference type="NCBI Taxonomy" id="466109"/>
    <lineage>
        <taxon>Bacteria</taxon>
        <taxon>Pseudomonadati</taxon>
        <taxon>Pseudomonadota</taxon>
        <taxon>Gammaproteobacteria</taxon>
        <taxon>Enterobacterales</taxon>
        <taxon>Bruguierivoracaceae</taxon>
        <taxon>Biostraticola</taxon>
    </lineage>
</organism>
<dbReference type="OrthoDB" id="6447548at2"/>
<proteinExistence type="predicted"/>
<accession>A0A4R3YMY0</accession>
<protein>
    <submittedName>
        <fullName evidence="1">Pilus assembly protein HofM</fullName>
    </submittedName>
</protein>
<keyword evidence="2" id="KW-1185">Reference proteome</keyword>
<dbReference type="EMBL" id="SMCR01000008">
    <property type="protein sequence ID" value="TCV93661.1"/>
    <property type="molecule type" value="Genomic_DNA"/>
</dbReference>
<sequence length="279" mass="31116">MAFCALQVGLALENRALHVVVARPLRQAWELIQWQQHPLPEMPAGRPMPPKVCRLLQRCCGTLRRRISLRVCFSGLTVFQKRISLPDKRLAEPALGWYLSGQSTRLFPEAGGPLTLDYRRDPLLPQTMLITAARKQDVSLWHQGLLDADLLPEVWETAGCSLRRMASLAGLKPDRWLLHRDGAGWLWASPADYPMESGFIEATQAPDVNAALHWMAENLPTALQANSKTYLSGRECGPLPVGISRWSPFSVFKQSCRPLPQMPGAFSLACGLALRQDDC</sequence>
<evidence type="ECO:0000313" key="2">
    <source>
        <dbReference type="Proteomes" id="UP000295719"/>
    </source>
</evidence>
<dbReference type="AlphaFoldDB" id="A0A4R3YMY0"/>